<protein>
    <submittedName>
        <fullName evidence="1">Uncharacterized protein</fullName>
    </submittedName>
</protein>
<dbReference type="EnsemblMetazoa" id="OVOC2786.1">
    <property type="protein sequence ID" value="OVOC2786.1"/>
    <property type="gene ID" value="WBGene00239595"/>
</dbReference>
<evidence type="ECO:0000313" key="1">
    <source>
        <dbReference type="EnsemblMetazoa" id="OVOC2786.1"/>
    </source>
</evidence>
<reference evidence="1" key="2">
    <citation type="submission" date="2022-06" db="UniProtKB">
        <authorList>
            <consortium name="EnsemblMetazoa"/>
        </authorList>
    </citation>
    <scope>IDENTIFICATION</scope>
</reference>
<dbReference type="AlphaFoldDB" id="A0A8R1XRQ5"/>
<name>A0A8R1XRQ5_ONCVO</name>
<accession>A0A8R1XRQ5</accession>
<evidence type="ECO:0000313" key="2">
    <source>
        <dbReference type="Proteomes" id="UP000024404"/>
    </source>
</evidence>
<dbReference type="EMBL" id="CMVM020000076">
    <property type="status" value="NOT_ANNOTATED_CDS"/>
    <property type="molecule type" value="Genomic_DNA"/>
</dbReference>
<keyword evidence="2" id="KW-1185">Reference proteome</keyword>
<dbReference type="Proteomes" id="UP000024404">
    <property type="component" value="Unassembled WGS sequence"/>
</dbReference>
<proteinExistence type="predicted"/>
<sequence length="154" mass="17699">MEKCSARVHCKYSEVLVRLGRNENHSVPVCPSSVSNRYGKLKQNIIRCDGLVCNRCRCNVEMGYKLSNDTDQAECWSETSLLRTSNTDCFLLNLMKFKTDNHWHSSHYLSLIIKLSYLCTIHEQHKDVCSRIRQIESQDSALSIASPIKDNDND</sequence>
<organism evidence="1 2">
    <name type="scientific">Onchocerca volvulus</name>
    <dbReference type="NCBI Taxonomy" id="6282"/>
    <lineage>
        <taxon>Eukaryota</taxon>
        <taxon>Metazoa</taxon>
        <taxon>Ecdysozoa</taxon>
        <taxon>Nematoda</taxon>
        <taxon>Chromadorea</taxon>
        <taxon>Rhabditida</taxon>
        <taxon>Spirurina</taxon>
        <taxon>Spiruromorpha</taxon>
        <taxon>Filarioidea</taxon>
        <taxon>Onchocercidae</taxon>
        <taxon>Onchocerca</taxon>
    </lineage>
</organism>
<reference evidence="2" key="1">
    <citation type="submission" date="2013-10" db="EMBL/GenBank/DDBJ databases">
        <title>Genome sequencing of Onchocerca volvulus.</title>
        <authorList>
            <person name="Cotton J."/>
            <person name="Tsai J."/>
            <person name="Stanley E."/>
            <person name="Tracey A."/>
            <person name="Holroyd N."/>
            <person name="Lustigman S."/>
            <person name="Berriman M."/>
        </authorList>
    </citation>
    <scope>NUCLEOTIDE SEQUENCE</scope>
</reference>